<comment type="caution">
    <text evidence="6">The sequence shown here is derived from an EMBL/GenBank/DDBJ whole genome shotgun (WGS) entry which is preliminary data.</text>
</comment>
<dbReference type="GO" id="GO:0005524">
    <property type="term" value="F:ATP binding"/>
    <property type="evidence" value="ECO:0007669"/>
    <property type="project" value="UniProtKB-KW"/>
</dbReference>
<keyword evidence="1" id="KW-0808">Transferase</keyword>
<accession>A0AAD5V3X9</accession>
<dbReference type="InterPro" id="IPR001245">
    <property type="entry name" value="Ser-Thr/Tyr_kinase_cat_dom"/>
</dbReference>
<evidence type="ECO:0000259" key="5">
    <source>
        <dbReference type="PROSITE" id="PS50011"/>
    </source>
</evidence>
<dbReference type="PROSITE" id="PS50011">
    <property type="entry name" value="PROTEIN_KINASE_DOM"/>
    <property type="match status" value="1"/>
</dbReference>
<protein>
    <recommendedName>
        <fullName evidence="5">Protein kinase domain-containing protein</fullName>
    </recommendedName>
</protein>
<dbReference type="InterPro" id="IPR000719">
    <property type="entry name" value="Prot_kinase_dom"/>
</dbReference>
<dbReference type="InterPro" id="IPR051681">
    <property type="entry name" value="Ser/Thr_Kinases-Pseudokinases"/>
</dbReference>
<evidence type="ECO:0000313" key="7">
    <source>
        <dbReference type="Proteomes" id="UP001212997"/>
    </source>
</evidence>
<dbReference type="PANTHER" id="PTHR44329:SF288">
    <property type="entry name" value="MITOGEN-ACTIVATED PROTEIN KINASE KINASE KINASE 20"/>
    <property type="match status" value="1"/>
</dbReference>
<dbReference type="SUPFAM" id="SSF56112">
    <property type="entry name" value="Protein kinase-like (PK-like)"/>
    <property type="match status" value="1"/>
</dbReference>
<evidence type="ECO:0000256" key="1">
    <source>
        <dbReference type="ARBA" id="ARBA00022679"/>
    </source>
</evidence>
<evidence type="ECO:0000256" key="2">
    <source>
        <dbReference type="ARBA" id="ARBA00022741"/>
    </source>
</evidence>
<name>A0AAD5V3X9_9APHY</name>
<dbReference type="PANTHER" id="PTHR44329">
    <property type="entry name" value="SERINE/THREONINE-PROTEIN KINASE TNNI3K-RELATED"/>
    <property type="match status" value="1"/>
</dbReference>
<dbReference type="EMBL" id="JANAWD010000165">
    <property type="protein sequence ID" value="KAJ3485098.1"/>
    <property type="molecule type" value="Genomic_DNA"/>
</dbReference>
<keyword evidence="7" id="KW-1185">Reference proteome</keyword>
<sequence length="409" mass="45669">MSLEGATRRLVHLWSQTLGPVQRVFFPRSPPEHPCPPPAPLEYANILGSISEDPVLISELSRLAASEDSSPSADLAIPVGYTVLDKLYVLLNERRTYPVQNMIKGLLLRLIHGGHSQQLPSSLYLDGVEFHSMDDVIFSGSANIYRGSNANGLLALKHLRSFTSATPTGDSVMDELAHEVIIWSHLDHPHIVPLLGVVRSEIEDHPGCFMVSPWMKEGSLSLYMEKLHGHQYPEFLKRATGLLHHISQAIEYIHAHGVVHGDIRGANILIDGEDKAYLSDFGSATLVGVHNYRDIKRRKGNTRSCAPELHTSAEEPSFPCDVYSFAMLCIEVFLRRPLFEGWKEPTIIMEIANRKRTPPIPRDTGHPMPKELEALVDSCRQNCPSKRPTISEVVERMRVISEKSSNFDG</sequence>
<evidence type="ECO:0000256" key="4">
    <source>
        <dbReference type="ARBA" id="ARBA00022840"/>
    </source>
</evidence>
<feature type="domain" description="Protein kinase" evidence="5">
    <location>
        <begin position="130"/>
        <end position="400"/>
    </location>
</feature>
<keyword evidence="4" id="KW-0067">ATP-binding</keyword>
<evidence type="ECO:0000256" key="3">
    <source>
        <dbReference type="ARBA" id="ARBA00022777"/>
    </source>
</evidence>
<dbReference type="InterPro" id="IPR008266">
    <property type="entry name" value="Tyr_kinase_AS"/>
</dbReference>
<dbReference type="Pfam" id="PF07714">
    <property type="entry name" value="PK_Tyr_Ser-Thr"/>
    <property type="match status" value="1"/>
</dbReference>
<gene>
    <name evidence="6" type="ORF">NLI96_g5195</name>
</gene>
<reference evidence="6" key="1">
    <citation type="submission" date="2022-07" db="EMBL/GenBank/DDBJ databases">
        <title>Genome Sequence of Physisporinus lineatus.</title>
        <authorList>
            <person name="Buettner E."/>
        </authorList>
    </citation>
    <scope>NUCLEOTIDE SEQUENCE</scope>
    <source>
        <strain evidence="6">VT162</strain>
    </source>
</reference>
<dbReference type="Proteomes" id="UP001212997">
    <property type="component" value="Unassembled WGS sequence"/>
</dbReference>
<proteinExistence type="predicted"/>
<keyword evidence="2" id="KW-0547">Nucleotide-binding</keyword>
<dbReference type="AlphaFoldDB" id="A0AAD5V3X9"/>
<dbReference type="InterPro" id="IPR011009">
    <property type="entry name" value="Kinase-like_dom_sf"/>
</dbReference>
<dbReference type="Gene3D" id="1.10.510.10">
    <property type="entry name" value="Transferase(Phosphotransferase) domain 1"/>
    <property type="match status" value="1"/>
</dbReference>
<organism evidence="6 7">
    <name type="scientific">Meripilus lineatus</name>
    <dbReference type="NCBI Taxonomy" id="2056292"/>
    <lineage>
        <taxon>Eukaryota</taxon>
        <taxon>Fungi</taxon>
        <taxon>Dikarya</taxon>
        <taxon>Basidiomycota</taxon>
        <taxon>Agaricomycotina</taxon>
        <taxon>Agaricomycetes</taxon>
        <taxon>Polyporales</taxon>
        <taxon>Meripilaceae</taxon>
        <taxon>Meripilus</taxon>
    </lineage>
</organism>
<evidence type="ECO:0000313" key="6">
    <source>
        <dbReference type="EMBL" id="KAJ3485098.1"/>
    </source>
</evidence>
<dbReference type="PROSITE" id="PS00109">
    <property type="entry name" value="PROTEIN_KINASE_TYR"/>
    <property type="match status" value="1"/>
</dbReference>
<dbReference type="GO" id="GO:0004674">
    <property type="term" value="F:protein serine/threonine kinase activity"/>
    <property type="evidence" value="ECO:0007669"/>
    <property type="project" value="TreeGrafter"/>
</dbReference>
<keyword evidence="3" id="KW-0418">Kinase</keyword>